<accession>A0ABW1EJA1</accession>
<keyword evidence="2" id="KW-1185">Reference proteome</keyword>
<dbReference type="RefSeq" id="WP_263341365.1">
    <property type="nucleotide sequence ID" value="NZ_JAGSYH010000007.1"/>
</dbReference>
<gene>
    <name evidence="1" type="ORF">ACFPT7_13685</name>
</gene>
<dbReference type="EMBL" id="JBHSPH010000004">
    <property type="protein sequence ID" value="MFC5863350.1"/>
    <property type="molecule type" value="Genomic_DNA"/>
</dbReference>
<comment type="caution">
    <text evidence="1">The sequence shown here is derived from an EMBL/GenBank/DDBJ whole genome shotgun (WGS) entry which is preliminary data.</text>
</comment>
<sequence length="154" mass="17758">MDNQNFYVVEPAQMRFAYQDLPLQTRRNRLGELVRARGARWASVRARGKIFMSIVQRLDRYIGAEEELLNSAFENSPSQILPIGFSGDYDPLFGYYEPDRVQRYDQLLHKIPNAVIQNWEDGPNGESVGQVIYAFRSTFAEAARRKQAVAIEHC</sequence>
<organism evidence="1 2">
    <name type="scientific">Acidicapsa dinghuensis</name>
    <dbReference type="NCBI Taxonomy" id="2218256"/>
    <lineage>
        <taxon>Bacteria</taxon>
        <taxon>Pseudomonadati</taxon>
        <taxon>Acidobacteriota</taxon>
        <taxon>Terriglobia</taxon>
        <taxon>Terriglobales</taxon>
        <taxon>Acidobacteriaceae</taxon>
        <taxon>Acidicapsa</taxon>
    </lineage>
</organism>
<proteinExistence type="predicted"/>
<dbReference type="Proteomes" id="UP001596091">
    <property type="component" value="Unassembled WGS sequence"/>
</dbReference>
<evidence type="ECO:0000313" key="1">
    <source>
        <dbReference type="EMBL" id="MFC5863350.1"/>
    </source>
</evidence>
<name>A0ABW1EJA1_9BACT</name>
<reference evidence="2" key="1">
    <citation type="journal article" date="2019" name="Int. J. Syst. Evol. Microbiol.">
        <title>The Global Catalogue of Microorganisms (GCM) 10K type strain sequencing project: providing services to taxonomists for standard genome sequencing and annotation.</title>
        <authorList>
            <consortium name="The Broad Institute Genomics Platform"/>
            <consortium name="The Broad Institute Genome Sequencing Center for Infectious Disease"/>
            <person name="Wu L."/>
            <person name="Ma J."/>
        </authorList>
    </citation>
    <scope>NUCLEOTIDE SEQUENCE [LARGE SCALE GENOMIC DNA]</scope>
    <source>
        <strain evidence="2">JCM 4087</strain>
    </source>
</reference>
<evidence type="ECO:0000313" key="2">
    <source>
        <dbReference type="Proteomes" id="UP001596091"/>
    </source>
</evidence>
<protein>
    <submittedName>
        <fullName evidence="1">Uncharacterized protein</fullName>
    </submittedName>
</protein>